<proteinExistence type="predicted"/>
<sequence>MPNIPYHVLEQWANRSKQWPSAHVIEMVRKSVCHLVPKRWLGINEGEEDSLTWRLSLSFAEVLLTDSWNEQEKNFYRLLKSFIQELAPDTISSHHIKTFLFTYMEGNYLQMQEAQEQADLFLHIVQCLSLALKTKSMSNYFISDIDMLRLIPEEKCMFLAEKLDEFHAKPVETIKQMKTNFQLLVRWSRVKTPLVDDYSKTQIYIWHLRSLLFLAVKERDHIRLQRFQHIVNLSNKYFHTSSNDTISNVEELLFTWLNVTVTPKLRKSLPTCFEQEGHYPIQRYDNRKLFWLTYNIWEPIVLMFNMSDMYFDEEYEQDSDDENDTNTSDIVVIPFLKLNGVATNKRDYNYIPIEKYHLQNIFEVFLTMLCVPLLDLPTCTDIQYLIDRFRGIGIKNDLLANAFYDAALEKSIVVFKLKQNLYALEKNDPICVTINIEQKSFAEDRHNQCSEQLKNLFCRALELSETRTLEINVNMCYTYYFLFGYYDQAIDKIKTIIQVYTMNEEENGQYTTLSTIEFSEASEKCPILWYLSKKLDKSEFVVPSIVLAFYTLFQSYRMIDQWDNGQDYIEQFQRVCAQLETASFMCLALMNEATYILLEFPEIAHELTNELLSLCGIRCLVCFSDDNSSSDLDLTLDLPYALSECGDDNQLIHITSKSVKQLPSMLVIRHGYDCYKMRPWLVNSITILDELQKWMSRLPSSDFILD</sequence>
<evidence type="ECO:0000313" key="2">
    <source>
        <dbReference type="EMBL" id="CAF1516511.1"/>
    </source>
</evidence>
<dbReference type="Proteomes" id="UP000663852">
    <property type="component" value="Unassembled WGS sequence"/>
</dbReference>
<dbReference type="Pfam" id="PF20266">
    <property type="entry name" value="Mab-21_C"/>
    <property type="match status" value="1"/>
</dbReference>
<dbReference type="Gene3D" id="1.10.1410.40">
    <property type="match status" value="1"/>
</dbReference>
<accession>A0A815U691</accession>
<dbReference type="OrthoDB" id="10056642at2759"/>
<dbReference type="AlphaFoldDB" id="A0A815U691"/>
<organism evidence="2 3">
    <name type="scientific">Adineta ricciae</name>
    <name type="common">Rotifer</name>
    <dbReference type="NCBI Taxonomy" id="249248"/>
    <lineage>
        <taxon>Eukaryota</taxon>
        <taxon>Metazoa</taxon>
        <taxon>Spiralia</taxon>
        <taxon>Gnathifera</taxon>
        <taxon>Rotifera</taxon>
        <taxon>Eurotatoria</taxon>
        <taxon>Bdelloidea</taxon>
        <taxon>Adinetida</taxon>
        <taxon>Adinetidae</taxon>
        <taxon>Adineta</taxon>
    </lineage>
</organism>
<comment type="caution">
    <text evidence="2">The sequence shown here is derived from an EMBL/GenBank/DDBJ whole genome shotgun (WGS) entry which is preliminary data.</text>
</comment>
<name>A0A815U691_ADIRI</name>
<reference evidence="2" key="1">
    <citation type="submission" date="2021-02" db="EMBL/GenBank/DDBJ databases">
        <authorList>
            <person name="Nowell W R."/>
        </authorList>
    </citation>
    <scope>NUCLEOTIDE SEQUENCE</scope>
</reference>
<feature type="domain" description="Mab-21-like HhH/H2TH-like" evidence="1">
    <location>
        <begin position="73"/>
        <end position="164"/>
    </location>
</feature>
<dbReference type="InterPro" id="IPR046906">
    <property type="entry name" value="Mab-21_HhH/H2TH-like"/>
</dbReference>
<protein>
    <recommendedName>
        <fullName evidence="1">Mab-21-like HhH/H2TH-like domain-containing protein</fullName>
    </recommendedName>
</protein>
<evidence type="ECO:0000259" key="1">
    <source>
        <dbReference type="Pfam" id="PF20266"/>
    </source>
</evidence>
<evidence type="ECO:0000313" key="3">
    <source>
        <dbReference type="Proteomes" id="UP000663852"/>
    </source>
</evidence>
<gene>
    <name evidence="2" type="ORF">EDS130_LOCUS43591</name>
</gene>
<dbReference type="PANTHER" id="PTHR10656:SF69">
    <property type="entry name" value="MAB-21-LIKE HHH_H2TH-LIKE DOMAIN-CONTAINING PROTEIN"/>
    <property type="match status" value="1"/>
</dbReference>
<dbReference type="EMBL" id="CAJNOJ010000734">
    <property type="protein sequence ID" value="CAF1516511.1"/>
    <property type="molecule type" value="Genomic_DNA"/>
</dbReference>
<dbReference type="PANTHER" id="PTHR10656">
    <property type="entry name" value="CELL FATE DETERMINING PROTEIN MAB21-RELATED"/>
    <property type="match status" value="1"/>
</dbReference>